<dbReference type="InterPro" id="IPR022237">
    <property type="entry name" value="PsiD-like"/>
</dbReference>
<feature type="compositionally biased region" description="Basic and acidic residues" evidence="5">
    <location>
        <begin position="96"/>
        <end position="116"/>
    </location>
</feature>
<dbReference type="AlphaFoldDB" id="A0AAD1AE05"/>
<dbReference type="InterPro" id="IPR003817">
    <property type="entry name" value="PS_Dcarbxylase"/>
</dbReference>
<reference evidence="7 8" key="1">
    <citation type="submission" date="2018-03" db="EMBL/GenBank/DDBJ databases">
        <title>Bacteriophage NCPPB3778 and a type I-E CRISPR drive the evolution of the US Biological Select Agent, Rathayibacter toxicus.</title>
        <authorList>
            <person name="Davis E.W.II."/>
            <person name="Tabima J.F."/>
            <person name="Weisberg A.J."/>
            <person name="Dantas Lopes L."/>
            <person name="Wiseman M.S."/>
            <person name="Wiseman M.S."/>
            <person name="Pupko T."/>
            <person name="Belcher M.S."/>
            <person name="Sechler A.J."/>
            <person name="Tancos M.A."/>
            <person name="Schroeder B.K."/>
            <person name="Murray T.D."/>
            <person name="Luster D.G."/>
            <person name="Schneider W.L."/>
            <person name="Rogers E."/>
            <person name="Andreote F.D."/>
            <person name="Grunwald N.J."/>
            <person name="Putnam M.L."/>
            <person name="Chang J.H."/>
        </authorList>
    </citation>
    <scope>NUCLEOTIDE SEQUENCE [LARGE SCALE GENOMIC DNA]</scope>
    <source>
        <strain evidence="7 8">NCCPB 2253</strain>
    </source>
</reference>
<feature type="region of interest" description="Disordered" evidence="5">
    <location>
        <begin position="1"/>
        <end position="24"/>
    </location>
</feature>
<dbReference type="Pfam" id="PF02666">
    <property type="entry name" value="PS_Dcarbxylase"/>
    <property type="match status" value="1"/>
</dbReference>
<name>A0AAD1AE05_9MICO</name>
<sequence>MSYGASSSGSAPSARGMVGTGSSCSSRTTVVVAAIVTSTGPLSAVRKARNAGAARIASRTAFFISAIRTPDASRYVLSCTVICSTAASSAIPRTGDATDRTACRGSVDRDGEERLRGGRRRGVRGARADYAARVTSGGLTDVRGPDGWLPKCQDQLESWIRGWAEFGLRREPLHPVVEAFRCLIDGDPVLRMHAHQMIEQVPSGGDYERRRLESVEQMLELIDALLHVAPEFSSDLMVIVPFVGILDWTIATPAGFAFYRDQRVNDALRDILKAWSAFLSGPDSRSVLTDGESGWLSSEAREAVNLDEYQYDADDEHGGFASWNDFFTRRFRDGRRPVAGADDSAVIVSPCEATPYRIASGVQRRDDFWAKSELYSLEDLLAGDETVEGFVGGTVFQAFLSPLNYHRWHAPVTGTVVRAVVVPGTYFSAADCYGADASDVTVSQGYLAHVATRAILLIDADDPAIGLVAVVFIGMFDVSSCVFAEPIVAGARVDKGDEVGFFQYGGSTFCIVFEPGVVEDFAIEAIPKVARETPTLLLVRSRLATARAKKTAPEAG</sequence>
<accession>A0AAD1AE05</accession>
<dbReference type="EMBL" id="CP028130">
    <property type="protein sequence ID" value="AZZ56423.1"/>
    <property type="molecule type" value="Genomic_DNA"/>
</dbReference>
<feature type="domain" description="L-tryptophan decarboxylase PsiD-like" evidence="6">
    <location>
        <begin position="174"/>
        <end position="303"/>
    </location>
</feature>
<dbReference type="PANTHER" id="PTHR10067:SF9">
    <property type="entry name" value="PHOSPHATIDYLSERINE DECARBOXYLASE FAMILY PROTEIN (AFU_ORTHOLOGUE AFUA_7G01730)"/>
    <property type="match status" value="1"/>
</dbReference>
<evidence type="ECO:0000256" key="1">
    <source>
        <dbReference type="ARBA" id="ARBA00022793"/>
    </source>
</evidence>
<feature type="region of interest" description="Disordered" evidence="5">
    <location>
        <begin position="93"/>
        <end position="121"/>
    </location>
</feature>
<protein>
    <submittedName>
        <fullName evidence="7">Phosphatidylserine decarboxylase</fullName>
    </submittedName>
</protein>
<evidence type="ECO:0000259" key="6">
    <source>
        <dbReference type="Pfam" id="PF12588"/>
    </source>
</evidence>
<dbReference type="Pfam" id="PF12588">
    <property type="entry name" value="PSDC"/>
    <property type="match status" value="1"/>
</dbReference>
<evidence type="ECO:0000256" key="4">
    <source>
        <dbReference type="ARBA" id="ARBA00023317"/>
    </source>
</evidence>
<feature type="compositionally biased region" description="Low complexity" evidence="5">
    <location>
        <begin position="1"/>
        <end position="16"/>
    </location>
</feature>
<evidence type="ECO:0000256" key="5">
    <source>
        <dbReference type="SAM" id="MobiDB-lite"/>
    </source>
</evidence>
<gene>
    <name evidence="7" type="ORF">C7V51_11445</name>
</gene>
<evidence type="ECO:0000313" key="7">
    <source>
        <dbReference type="EMBL" id="AZZ56423.1"/>
    </source>
</evidence>
<evidence type="ECO:0000256" key="2">
    <source>
        <dbReference type="ARBA" id="ARBA00023145"/>
    </source>
</evidence>
<dbReference type="GO" id="GO:0006646">
    <property type="term" value="P:phosphatidylethanolamine biosynthetic process"/>
    <property type="evidence" value="ECO:0007669"/>
    <property type="project" value="TreeGrafter"/>
</dbReference>
<keyword evidence="3" id="KW-0456">Lyase</keyword>
<dbReference type="KEGG" id="ria:C7V51_11445"/>
<keyword evidence="1" id="KW-0210">Decarboxylase</keyword>
<keyword evidence="4" id="KW-0670">Pyruvate</keyword>
<dbReference type="PANTHER" id="PTHR10067">
    <property type="entry name" value="PHOSPHATIDYLSERINE DECARBOXYLASE"/>
    <property type="match status" value="1"/>
</dbReference>
<dbReference type="Proteomes" id="UP000283946">
    <property type="component" value="Chromosome"/>
</dbReference>
<keyword evidence="2" id="KW-0865">Zymogen</keyword>
<dbReference type="GO" id="GO:0004609">
    <property type="term" value="F:phosphatidylserine decarboxylase activity"/>
    <property type="evidence" value="ECO:0007669"/>
    <property type="project" value="InterPro"/>
</dbReference>
<organism evidence="7 8">
    <name type="scientific">Rathayibacter iranicus</name>
    <dbReference type="NCBI Taxonomy" id="59737"/>
    <lineage>
        <taxon>Bacteria</taxon>
        <taxon>Bacillati</taxon>
        <taxon>Actinomycetota</taxon>
        <taxon>Actinomycetes</taxon>
        <taxon>Micrococcales</taxon>
        <taxon>Microbacteriaceae</taxon>
        <taxon>Rathayibacter</taxon>
    </lineage>
</organism>
<evidence type="ECO:0000256" key="3">
    <source>
        <dbReference type="ARBA" id="ARBA00023239"/>
    </source>
</evidence>
<evidence type="ECO:0000313" key="8">
    <source>
        <dbReference type="Proteomes" id="UP000283946"/>
    </source>
</evidence>
<proteinExistence type="predicted"/>